<feature type="compositionally biased region" description="Low complexity" evidence="2">
    <location>
        <begin position="238"/>
        <end position="250"/>
    </location>
</feature>
<dbReference type="Proteomes" id="UP001165082">
    <property type="component" value="Unassembled WGS sequence"/>
</dbReference>
<feature type="signal peptide" evidence="3">
    <location>
        <begin position="1"/>
        <end position="19"/>
    </location>
</feature>
<gene>
    <name evidence="4" type="ORF">TrRE_jg11476</name>
</gene>
<dbReference type="OrthoDB" id="10539660at2759"/>
<organism evidence="4 5">
    <name type="scientific">Triparma retinervis</name>
    <dbReference type="NCBI Taxonomy" id="2557542"/>
    <lineage>
        <taxon>Eukaryota</taxon>
        <taxon>Sar</taxon>
        <taxon>Stramenopiles</taxon>
        <taxon>Ochrophyta</taxon>
        <taxon>Bolidophyceae</taxon>
        <taxon>Parmales</taxon>
        <taxon>Triparmaceae</taxon>
        <taxon>Triparma</taxon>
    </lineage>
</organism>
<reference evidence="4" key="1">
    <citation type="submission" date="2022-07" db="EMBL/GenBank/DDBJ databases">
        <title>Genome analysis of Parmales, a sister group of diatoms, reveals the evolutionary specialization of diatoms from phago-mixotrophs to photoautotrophs.</title>
        <authorList>
            <person name="Ban H."/>
            <person name="Sato S."/>
            <person name="Yoshikawa S."/>
            <person name="Kazumasa Y."/>
            <person name="Nakamura Y."/>
            <person name="Ichinomiya M."/>
            <person name="Saitoh K."/>
            <person name="Sato N."/>
            <person name="Blanc-Mathieu R."/>
            <person name="Endo H."/>
            <person name="Kuwata A."/>
            <person name="Ogata H."/>
        </authorList>
    </citation>
    <scope>NUCLEOTIDE SEQUENCE</scope>
</reference>
<evidence type="ECO:0000256" key="3">
    <source>
        <dbReference type="SAM" id="SignalP"/>
    </source>
</evidence>
<keyword evidence="3" id="KW-0732">Signal</keyword>
<evidence type="ECO:0000313" key="4">
    <source>
        <dbReference type="EMBL" id="GMH53429.1"/>
    </source>
</evidence>
<proteinExistence type="predicted"/>
<evidence type="ECO:0000313" key="5">
    <source>
        <dbReference type="Proteomes" id="UP001165082"/>
    </source>
</evidence>
<dbReference type="AlphaFoldDB" id="A0A9W6ZFG6"/>
<feature type="chain" id="PRO_5040744957" evidence="3">
    <location>
        <begin position="20"/>
        <end position="493"/>
    </location>
</feature>
<keyword evidence="1" id="KW-0175">Coiled coil</keyword>
<feature type="compositionally biased region" description="Low complexity" evidence="2">
    <location>
        <begin position="268"/>
        <end position="291"/>
    </location>
</feature>
<dbReference type="EMBL" id="BRXZ01000770">
    <property type="protein sequence ID" value="GMH53429.1"/>
    <property type="molecule type" value="Genomic_DNA"/>
</dbReference>
<evidence type="ECO:0000256" key="2">
    <source>
        <dbReference type="SAM" id="MobiDB-lite"/>
    </source>
</evidence>
<feature type="compositionally biased region" description="Pro residues" evidence="2">
    <location>
        <begin position="251"/>
        <end position="267"/>
    </location>
</feature>
<sequence length="493" mass="50106">MTRASISILVVLCVSSSQAFQHTFLSSSSNSAHGKVGAPLLHGVAFTSNDASIASDICNPFGNTVCPPPGDAVGAVEEISRNAVPTPDLGVVAASVTESITNVNVKLPKVPSVPSNAVNLDFSTLKPGPQASEGFLKLKSNFASMGVDVKAAQPFSMPSTSSAGSNEGFTKLMANIKGEGADATSPTMPMPNFPPLPNSFSLLELQSWMASLDDVTRNWLFGSILFTSFVLLAGNQDSAPSTAPSTSAASTPPPATMSPPVTAPPTPAATTPSPAPVAAAAAPAPASSKPKPLGKPGNPLETLNESRMALLQLEQAEREAQLQQIKTENEAMKKKLQDLQSSKKAAAPAAVDKAPVKRVAAAKPTLDAAIMDALKGIDGPNAQPPKIAPKVAAPKVVAPASDDYFPAPTPAPTPATVAPSDPLAQAKAAAAKAAAAAPASAASSSEDWSTLTDAALKRKTVVELKAFITSNGGKAPSKAVKADLVKQVKGILA</sequence>
<name>A0A9W6ZFG6_9STRA</name>
<keyword evidence="5" id="KW-1185">Reference proteome</keyword>
<protein>
    <submittedName>
        <fullName evidence="4">Uncharacterized protein</fullName>
    </submittedName>
</protein>
<evidence type="ECO:0000256" key="1">
    <source>
        <dbReference type="SAM" id="Coils"/>
    </source>
</evidence>
<comment type="caution">
    <text evidence="4">The sequence shown here is derived from an EMBL/GenBank/DDBJ whole genome shotgun (WGS) entry which is preliminary data.</text>
</comment>
<feature type="region of interest" description="Disordered" evidence="2">
    <location>
        <begin position="237"/>
        <end position="301"/>
    </location>
</feature>
<feature type="coiled-coil region" evidence="1">
    <location>
        <begin position="303"/>
        <end position="342"/>
    </location>
</feature>
<accession>A0A9W6ZFG6</accession>